<dbReference type="Proteomes" id="UP000001449">
    <property type="component" value="Chromosome 5"/>
</dbReference>
<dbReference type="OMA" id="DCTLAFY"/>
<dbReference type="EMBL" id="CM000642">
    <property type="protein sequence ID" value="EED91893.1"/>
    <property type="molecule type" value="Genomic_DNA"/>
</dbReference>
<keyword evidence="2" id="KW-1185">Reference proteome</keyword>
<dbReference type="KEGG" id="tps:THAPSDRAFT_22628"/>
<accession>B8C268</accession>
<dbReference type="HOGENOM" id="CLU_641746_0_0_1"/>
<proteinExistence type="predicted"/>
<dbReference type="InParanoid" id="B8C268"/>
<dbReference type="AlphaFoldDB" id="B8C268"/>
<organism evidence="1 2">
    <name type="scientific">Thalassiosira pseudonana</name>
    <name type="common">Marine diatom</name>
    <name type="synonym">Cyclotella nana</name>
    <dbReference type="NCBI Taxonomy" id="35128"/>
    <lineage>
        <taxon>Eukaryota</taxon>
        <taxon>Sar</taxon>
        <taxon>Stramenopiles</taxon>
        <taxon>Ochrophyta</taxon>
        <taxon>Bacillariophyta</taxon>
        <taxon>Coscinodiscophyceae</taxon>
        <taxon>Thalassiosirophycidae</taxon>
        <taxon>Thalassiosirales</taxon>
        <taxon>Thalassiosiraceae</taxon>
        <taxon>Thalassiosira</taxon>
    </lineage>
</organism>
<name>B8C268_THAPS</name>
<reference evidence="1 2" key="1">
    <citation type="journal article" date="2004" name="Science">
        <title>The genome of the diatom Thalassiosira pseudonana: ecology, evolution, and metabolism.</title>
        <authorList>
            <person name="Armbrust E.V."/>
            <person name="Berges J.A."/>
            <person name="Bowler C."/>
            <person name="Green B.R."/>
            <person name="Martinez D."/>
            <person name="Putnam N.H."/>
            <person name="Zhou S."/>
            <person name="Allen A.E."/>
            <person name="Apt K.E."/>
            <person name="Bechner M."/>
            <person name="Brzezinski M.A."/>
            <person name="Chaal B.K."/>
            <person name="Chiovitti A."/>
            <person name="Davis A.K."/>
            <person name="Demarest M.S."/>
            <person name="Detter J.C."/>
            <person name="Glavina T."/>
            <person name="Goodstein D."/>
            <person name="Hadi M.Z."/>
            <person name="Hellsten U."/>
            <person name="Hildebrand M."/>
            <person name="Jenkins B.D."/>
            <person name="Jurka J."/>
            <person name="Kapitonov V.V."/>
            <person name="Kroger N."/>
            <person name="Lau W.W."/>
            <person name="Lane T.W."/>
            <person name="Larimer F.W."/>
            <person name="Lippmeier J.C."/>
            <person name="Lucas S."/>
            <person name="Medina M."/>
            <person name="Montsant A."/>
            <person name="Obornik M."/>
            <person name="Parker M.S."/>
            <person name="Palenik B."/>
            <person name="Pazour G.J."/>
            <person name="Richardson P.M."/>
            <person name="Rynearson T.A."/>
            <person name="Saito M.A."/>
            <person name="Schwartz D.C."/>
            <person name="Thamatrakoln K."/>
            <person name="Valentin K."/>
            <person name="Vardi A."/>
            <person name="Wilkerson F.P."/>
            <person name="Rokhsar D.S."/>
        </authorList>
    </citation>
    <scope>NUCLEOTIDE SEQUENCE [LARGE SCALE GENOMIC DNA]</scope>
    <source>
        <strain evidence="1 2">CCMP1335</strain>
    </source>
</reference>
<dbReference type="eggNOG" id="ENOG502STIX">
    <property type="taxonomic scope" value="Eukaryota"/>
</dbReference>
<protein>
    <submittedName>
        <fullName evidence="1">Uncharacterized protein</fullName>
    </submittedName>
</protein>
<reference evidence="1 2" key="2">
    <citation type="journal article" date="2008" name="Nature">
        <title>The Phaeodactylum genome reveals the evolutionary history of diatom genomes.</title>
        <authorList>
            <person name="Bowler C."/>
            <person name="Allen A.E."/>
            <person name="Badger J.H."/>
            <person name="Grimwood J."/>
            <person name="Jabbari K."/>
            <person name="Kuo A."/>
            <person name="Maheswari U."/>
            <person name="Martens C."/>
            <person name="Maumus F."/>
            <person name="Otillar R.P."/>
            <person name="Rayko E."/>
            <person name="Salamov A."/>
            <person name="Vandepoele K."/>
            <person name="Beszteri B."/>
            <person name="Gruber A."/>
            <person name="Heijde M."/>
            <person name="Katinka M."/>
            <person name="Mock T."/>
            <person name="Valentin K."/>
            <person name="Verret F."/>
            <person name="Berges J.A."/>
            <person name="Brownlee C."/>
            <person name="Cadoret J.P."/>
            <person name="Chiovitti A."/>
            <person name="Choi C.J."/>
            <person name="Coesel S."/>
            <person name="De Martino A."/>
            <person name="Detter J.C."/>
            <person name="Durkin C."/>
            <person name="Falciatore A."/>
            <person name="Fournet J."/>
            <person name="Haruta M."/>
            <person name="Huysman M.J."/>
            <person name="Jenkins B.D."/>
            <person name="Jiroutova K."/>
            <person name="Jorgensen R.E."/>
            <person name="Joubert Y."/>
            <person name="Kaplan A."/>
            <person name="Kroger N."/>
            <person name="Kroth P.G."/>
            <person name="La Roche J."/>
            <person name="Lindquist E."/>
            <person name="Lommer M."/>
            <person name="Martin-Jezequel V."/>
            <person name="Lopez P.J."/>
            <person name="Lucas S."/>
            <person name="Mangogna M."/>
            <person name="McGinnis K."/>
            <person name="Medlin L.K."/>
            <person name="Montsant A."/>
            <person name="Oudot-Le Secq M.P."/>
            <person name="Napoli C."/>
            <person name="Obornik M."/>
            <person name="Parker M.S."/>
            <person name="Petit J.L."/>
            <person name="Porcel B.M."/>
            <person name="Poulsen N."/>
            <person name="Robison M."/>
            <person name="Rychlewski L."/>
            <person name="Rynearson T.A."/>
            <person name="Schmutz J."/>
            <person name="Shapiro H."/>
            <person name="Siaut M."/>
            <person name="Stanley M."/>
            <person name="Sussman M.R."/>
            <person name="Taylor A.R."/>
            <person name="Vardi A."/>
            <person name="von Dassow P."/>
            <person name="Vyverman W."/>
            <person name="Willis A."/>
            <person name="Wyrwicz L.S."/>
            <person name="Rokhsar D.S."/>
            <person name="Weissenbach J."/>
            <person name="Armbrust E.V."/>
            <person name="Green B.R."/>
            <person name="Van de Peer Y."/>
            <person name="Grigoriev I.V."/>
        </authorList>
    </citation>
    <scope>NUCLEOTIDE SEQUENCE [LARGE SCALE GENOMIC DNA]</scope>
    <source>
        <strain evidence="1 2">CCMP1335</strain>
    </source>
</reference>
<gene>
    <name evidence="1" type="ORF">THAPSDRAFT_22628</name>
</gene>
<evidence type="ECO:0000313" key="1">
    <source>
        <dbReference type="EMBL" id="EED91893.1"/>
    </source>
</evidence>
<dbReference type="PaxDb" id="35128-Thaps22628"/>
<evidence type="ECO:0000313" key="2">
    <source>
        <dbReference type="Proteomes" id="UP000001449"/>
    </source>
</evidence>
<dbReference type="RefSeq" id="XP_002290141.1">
    <property type="nucleotide sequence ID" value="XM_002290105.1"/>
</dbReference>
<dbReference type="GeneID" id="7451771"/>
<sequence>MMPANNSSKAPLISALCMVGMTSYTSAFSSSPLSVLTRPHHVHQHTSAPPITSLAQQSTTLHHSKVIDAEFTRSEKDIDDDDTSTELSLIEYSQNQDPEWKNMPIAFCDTVSNTYIDCTLAFYAKDGDVEYALGVPCDDPIVVALELEEDEDNANNSEGDSVTNLGMVVPINPDNTENTTPNDGSEEATFGEEEKEEVFQMAARSLMEEFGSNLRLKKTPRVLTLEGNLEEAIGNWKEIMVDAVVGKKKKDGQINLDDALNMLDEEGDGADEDGEDYFDTIMKRDLGEDYMSLVDDDDEIDDEILKLFDVDNLQEEDLDNLIDMLNGTSKTTTSKKTYDQLLQQLKPSAALKLLNFIGPGEKEYTILRPLRPTLLVGKEDPDDYTRRILLTEEEMRVVLPKLESVCREELENAGFFLAGVSDDCEKAP</sequence>